<dbReference type="PANTHER" id="PTHR43214:SF43">
    <property type="entry name" value="TWO-COMPONENT RESPONSE REGULATOR"/>
    <property type="match status" value="1"/>
</dbReference>
<dbReference type="InterPro" id="IPR000792">
    <property type="entry name" value="Tscrpt_reg_LuxR_C"/>
</dbReference>
<evidence type="ECO:0000256" key="1">
    <source>
        <dbReference type="ARBA" id="ARBA00022553"/>
    </source>
</evidence>
<dbReference type="InterPro" id="IPR011006">
    <property type="entry name" value="CheY-like_superfamily"/>
</dbReference>
<dbReference type="PRINTS" id="PR00038">
    <property type="entry name" value="HTHLUXR"/>
</dbReference>
<dbReference type="CDD" id="cd17535">
    <property type="entry name" value="REC_NarL-like"/>
    <property type="match status" value="1"/>
</dbReference>
<dbReference type="PROSITE" id="PS50043">
    <property type="entry name" value="HTH_LUXR_2"/>
    <property type="match status" value="1"/>
</dbReference>
<dbReference type="PROSITE" id="PS50110">
    <property type="entry name" value="RESPONSE_REGULATORY"/>
    <property type="match status" value="1"/>
</dbReference>
<dbReference type="Pfam" id="PF00072">
    <property type="entry name" value="Response_reg"/>
    <property type="match status" value="1"/>
</dbReference>
<accession>A0ABW5SFX8</accession>
<name>A0ABW5SFX8_9FLAO</name>
<reference evidence="7" key="1">
    <citation type="journal article" date="2019" name="Int. J. Syst. Evol. Microbiol.">
        <title>The Global Catalogue of Microorganisms (GCM) 10K type strain sequencing project: providing services to taxonomists for standard genome sequencing and annotation.</title>
        <authorList>
            <consortium name="The Broad Institute Genomics Platform"/>
            <consortium name="The Broad Institute Genome Sequencing Center for Infectious Disease"/>
            <person name="Wu L."/>
            <person name="Ma J."/>
        </authorList>
    </citation>
    <scope>NUCLEOTIDE SEQUENCE [LARGE SCALE GENOMIC DNA]</scope>
    <source>
        <strain evidence="7">KCTC 42255</strain>
    </source>
</reference>
<keyword evidence="2" id="KW-0238">DNA-binding</keyword>
<proteinExistence type="predicted"/>
<dbReference type="SUPFAM" id="SSF46894">
    <property type="entry name" value="C-terminal effector domain of the bipartite response regulators"/>
    <property type="match status" value="1"/>
</dbReference>
<feature type="domain" description="Response regulatory" evidence="5">
    <location>
        <begin position="3"/>
        <end position="119"/>
    </location>
</feature>
<evidence type="ECO:0000313" key="7">
    <source>
        <dbReference type="Proteomes" id="UP001597357"/>
    </source>
</evidence>
<evidence type="ECO:0000313" key="6">
    <source>
        <dbReference type="EMBL" id="MFD2698703.1"/>
    </source>
</evidence>
<dbReference type="SMART" id="SM00421">
    <property type="entry name" value="HTH_LUXR"/>
    <property type="match status" value="1"/>
</dbReference>
<protein>
    <submittedName>
        <fullName evidence="6">Response regulator</fullName>
    </submittedName>
</protein>
<dbReference type="RefSeq" id="WP_379048555.1">
    <property type="nucleotide sequence ID" value="NZ_JBHULZ010000041.1"/>
</dbReference>
<dbReference type="Pfam" id="PF00196">
    <property type="entry name" value="GerE"/>
    <property type="match status" value="1"/>
</dbReference>
<feature type="domain" description="HTH luxR-type" evidence="4">
    <location>
        <begin position="138"/>
        <end position="203"/>
    </location>
</feature>
<dbReference type="Proteomes" id="UP001597357">
    <property type="component" value="Unassembled WGS sequence"/>
</dbReference>
<dbReference type="PANTHER" id="PTHR43214">
    <property type="entry name" value="TWO-COMPONENT RESPONSE REGULATOR"/>
    <property type="match status" value="1"/>
</dbReference>
<dbReference type="InterPro" id="IPR058245">
    <property type="entry name" value="NreC/VraR/RcsB-like_REC"/>
</dbReference>
<evidence type="ECO:0000256" key="3">
    <source>
        <dbReference type="PROSITE-ProRule" id="PRU00169"/>
    </source>
</evidence>
<evidence type="ECO:0000256" key="2">
    <source>
        <dbReference type="ARBA" id="ARBA00023125"/>
    </source>
</evidence>
<feature type="modified residue" description="4-aspartylphosphate" evidence="3">
    <location>
        <position position="54"/>
    </location>
</feature>
<sequence length="207" mass="23542">MIKISIAEDHQSLIDGIDLLLKYEEDYKIIHTANNGKDLLEQIKKKQPDIVLTDIRMPILDGISLTQTITQLYPKIKIIAFTMFDQLEAIEQMRQAGAHGYILKSSGLNDLKIAIDTVLKGENYYDKAIDINSLGQNISNKKTILSKSEREILQLIGRGLTSNEIAEERYCSVSTVETHRKNMIKKLGLQGKGELLRYAIEKKYDFN</sequence>
<dbReference type="CDD" id="cd06170">
    <property type="entry name" value="LuxR_C_like"/>
    <property type="match status" value="1"/>
</dbReference>
<dbReference type="SUPFAM" id="SSF52172">
    <property type="entry name" value="CheY-like"/>
    <property type="match status" value="1"/>
</dbReference>
<dbReference type="EMBL" id="JBHULZ010000041">
    <property type="protein sequence ID" value="MFD2698703.1"/>
    <property type="molecule type" value="Genomic_DNA"/>
</dbReference>
<keyword evidence="1 3" id="KW-0597">Phosphoprotein</keyword>
<dbReference type="InterPro" id="IPR001789">
    <property type="entry name" value="Sig_transdc_resp-reg_receiver"/>
</dbReference>
<dbReference type="Gene3D" id="3.40.50.2300">
    <property type="match status" value="1"/>
</dbReference>
<comment type="caution">
    <text evidence="6">The sequence shown here is derived from an EMBL/GenBank/DDBJ whole genome shotgun (WGS) entry which is preliminary data.</text>
</comment>
<gene>
    <name evidence="6" type="ORF">ACFSQ0_11930</name>
</gene>
<organism evidence="6 7">
    <name type="scientific">Mesonia sediminis</name>
    <dbReference type="NCBI Taxonomy" id="1703946"/>
    <lineage>
        <taxon>Bacteria</taxon>
        <taxon>Pseudomonadati</taxon>
        <taxon>Bacteroidota</taxon>
        <taxon>Flavobacteriia</taxon>
        <taxon>Flavobacteriales</taxon>
        <taxon>Flavobacteriaceae</taxon>
        <taxon>Mesonia</taxon>
    </lineage>
</organism>
<keyword evidence="7" id="KW-1185">Reference proteome</keyword>
<dbReference type="InterPro" id="IPR039420">
    <property type="entry name" value="WalR-like"/>
</dbReference>
<dbReference type="SMART" id="SM00448">
    <property type="entry name" value="REC"/>
    <property type="match status" value="1"/>
</dbReference>
<evidence type="ECO:0000259" key="5">
    <source>
        <dbReference type="PROSITE" id="PS50110"/>
    </source>
</evidence>
<dbReference type="InterPro" id="IPR016032">
    <property type="entry name" value="Sig_transdc_resp-reg_C-effctor"/>
</dbReference>
<evidence type="ECO:0000259" key="4">
    <source>
        <dbReference type="PROSITE" id="PS50043"/>
    </source>
</evidence>